<dbReference type="Proteomes" id="UP001285263">
    <property type="component" value="Unassembled WGS sequence"/>
</dbReference>
<evidence type="ECO:0000256" key="1">
    <source>
        <dbReference type="SAM" id="Phobius"/>
    </source>
</evidence>
<evidence type="ECO:0000259" key="3">
    <source>
        <dbReference type="PROSITE" id="PS50887"/>
    </source>
</evidence>
<dbReference type="InterPro" id="IPR035919">
    <property type="entry name" value="EAL_sf"/>
</dbReference>
<dbReference type="InterPro" id="IPR029787">
    <property type="entry name" value="Nucleotide_cyclase"/>
</dbReference>
<reference evidence="4 5" key="1">
    <citation type="submission" date="2023-11" db="EMBL/GenBank/DDBJ databases">
        <title>Paucibacter sp. nov., isolated from fresh soil in Korea.</title>
        <authorList>
            <person name="Le N.T.T."/>
        </authorList>
    </citation>
    <scope>NUCLEOTIDE SEQUENCE [LARGE SCALE GENOMIC DNA]</scope>
    <source>
        <strain evidence="4 5">R3-3</strain>
    </source>
</reference>
<dbReference type="SMART" id="SM00052">
    <property type="entry name" value="EAL"/>
    <property type="match status" value="1"/>
</dbReference>
<dbReference type="EMBL" id="JAXCLA010000007">
    <property type="protein sequence ID" value="MDY0747049.1"/>
    <property type="molecule type" value="Genomic_DNA"/>
</dbReference>
<evidence type="ECO:0000313" key="5">
    <source>
        <dbReference type="Proteomes" id="UP001285263"/>
    </source>
</evidence>
<feature type="domain" description="GGDEF" evidence="3">
    <location>
        <begin position="233"/>
        <end position="366"/>
    </location>
</feature>
<feature type="transmembrane region" description="Helical" evidence="1">
    <location>
        <begin position="27"/>
        <end position="44"/>
    </location>
</feature>
<dbReference type="InterPro" id="IPR001633">
    <property type="entry name" value="EAL_dom"/>
</dbReference>
<evidence type="ECO:0000313" key="4">
    <source>
        <dbReference type="EMBL" id="MDY0747049.1"/>
    </source>
</evidence>
<dbReference type="SUPFAM" id="SSF141868">
    <property type="entry name" value="EAL domain-like"/>
    <property type="match status" value="1"/>
</dbReference>
<comment type="caution">
    <text evidence="4">The sequence shown here is derived from an EMBL/GenBank/DDBJ whole genome shotgun (WGS) entry which is preliminary data.</text>
</comment>
<evidence type="ECO:0000259" key="2">
    <source>
        <dbReference type="PROSITE" id="PS50883"/>
    </source>
</evidence>
<proteinExistence type="predicted"/>
<accession>A0ABU5DL71</accession>
<feature type="transmembrane region" description="Helical" evidence="1">
    <location>
        <begin position="122"/>
        <end position="144"/>
    </location>
</feature>
<keyword evidence="1" id="KW-0472">Membrane</keyword>
<dbReference type="PROSITE" id="PS50887">
    <property type="entry name" value="GGDEF"/>
    <property type="match status" value="1"/>
</dbReference>
<name>A0ABU5DL71_9BURK</name>
<keyword evidence="1" id="KW-1133">Transmembrane helix</keyword>
<dbReference type="InterPro" id="IPR050706">
    <property type="entry name" value="Cyclic-di-GMP_PDE-like"/>
</dbReference>
<sequence length="643" mass="70119">MKSESVMEMPAGPFDDEGLRARRLSQLAVMVMTALCMAGLVGLVRQDWRTLSFIVIALVFIGFSMGLARRRRVTAAALLLLWTLALIASAAMWTNQGIYSPALLVYPVVLVIASMLVERVHLLALLAMMGCNLGAMTWMSVSGAHAFDIRPPNYGVLAYVLTILGTFSAAILLLAGDLRRALERVRTEVQRVQQSSEQLRYFAEHDQLTGLPNRRLGSVLFEQALGTARRNGSSLAVMFVDLDNFKTINDSFGHSVGDDFLREAAERLRAAVRSSDTVLRQGGDEFLVLLPDARDATAVSAAASHVLTSLSRPYSIREITVTSSCSIGVAMFPGESQDFETLVKKADLAMHHAKDAGRNAIRFFDEAMNANMVEDLMLGTGLAQAMERGELSLHFQSQLDLATGRLVGAEALLRWQHPELGWISPGRFIPIAERSGLIVEIGQWVIDEACRQLRCWQDTGLGHLVLSVNVSTIQFKRGTIDLVVGQALAKHGISPASLELEVTESALIHDAETFVATLARLKSLGVGLAIDDFGTGYSNLSYLQRFEVDKLKIDQSFVRRLSASESDQAIVRAIVQMAKSLKLTTTGEGIEDEVTAALLRELGCELGQGYLFSRPLPLAAFEELARRHPANARHAGSASPMPA</sequence>
<dbReference type="Pfam" id="PF00563">
    <property type="entry name" value="EAL"/>
    <property type="match status" value="1"/>
</dbReference>
<feature type="domain" description="EAL" evidence="2">
    <location>
        <begin position="375"/>
        <end position="629"/>
    </location>
</feature>
<feature type="transmembrane region" description="Helical" evidence="1">
    <location>
        <begin position="50"/>
        <end position="68"/>
    </location>
</feature>
<dbReference type="SUPFAM" id="SSF55073">
    <property type="entry name" value="Nucleotide cyclase"/>
    <property type="match status" value="1"/>
</dbReference>
<dbReference type="InterPro" id="IPR043128">
    <property type="entry name" value="Rev_trsase/Diguanyl_cyclase"/>
</dbReference>
<dbReference type="CDD" id="cd01949">
    <property type="entry name" value="GGDEF"/>
    <property type="match status" value="1"/>
</dbReference>
<feature type="transmembrane region" description="Helical" evidence="1">
    <location>
        <begin position="75"/>
        <end position="92"/>
    </location>
</feature>
<gene>
    <name evidence="4" type="ORF">SNE35_21255</name>
</gene>
<dbReference type="SMART" id="SM00267">
    <property type="entry name" value="GGDEF"/>
    <property type="match status" value="1"/>
</dbReference>
<dbReference type="RefSeq" id="WP_320425017.1">
    <property type="nucleotide sequence ID" value="NZ_JAXCLA010000007.1"/>
</dbReference>
<keyword evidence="1" id="KW-0812">Transmembrane</keyword>
<organism evidence="4 5">
    <name type="scientific">Roseateles agri</name>
    <dbReference type="NCBI Taxonomy" id="3098619"/>
    <lineage>
        <taxon>Bacteria</taxon>
        <taxon>Pseudomonadati</taxon>
        <taxon>Pseudomonadota</taxon>
        <taxon>Betaproteobacteria</taxon>
        <taxon>Burkholderiales</taxon>
        <taxon>Sphaerotilaceae</taxon>
        <taxon>Roseateles</taxon>
    </lineage>
</organism>
<dbReference type="Pfam" id="PF00990">
    <property type="entry name" value="GGDEF"/>
    <property type="match status" value="1"/>
</dbReference>
<dbReference type="Gene3D" id="3.30.70.270">
    <property type="match status" value="1"/>
</dbReference>
<keyword evidence="5" id="KW-1185">Reference proteome</keyword>
<feature type="transmembrane region" description="Helical" evidence="1">
    <location>
        <begin position="98"/>
        <end position="117"/>
    </location>
</feature>
<dbReference type="PANTHER" id="PTHR33121:SF79">
    <property type="entry name" value="CYCLIC DI-GMP PHOSPHODIESTERASE PDED-RELATED"/>
    <property type="match status" value="1"/>
</dbReference>
<dbReference type="Gene3D" id="3.20.20.450">
    <property type="entry name" value="EAL domain"/>
    <property type="match status" value="1"/>
</dbReference>
<dbReference type="InterPro" id="IPR000160">
    <property type="entry name" value="GGDEF_dom"/>
</dbReference>
<dbReference type="NCBIfam" id="TIGR00254">
    <property type="entry name" value="GGDEF"/>
    <property type="match status" value="1"/>
</dbReference>
<dbReference type="PROSITE" id="PS50883">
    <property type="entry name" value="EAL"/>
    <property type="match status" value="1"/>
</dbReference>
<dbReference type="PANTHER" id="PTHR33121">
    <property type="entry name" value="CYCLIC DI-GMP PHOSPHODIESTERASE PDEF"/>
    <property type="match status" value="1"/>
</dbReference>
<feature type="transmembrane region" description="Helical" evidence="1">
    <location>
        <begin position="156"/>
        <end position="176"/>
    </location>
</feature>
<protein>
    <submittedName>
        <fullName evidence="4">EAL domain-containing protein</fullName>
    </submittedName>
</protein>
<dbReference type="CDD" id="cd01948">
    <property type="entry name" value="EAL"/>
    <property type="match status" value="1"/>
</dbReference>